<comment type="caution">
    <text evidence="1">The sequence shown here is derived from an EMBL/GenBank/DDBJ whole genome shotgun (WGS) entry which is preliminary data.</text>
</comment>
<evidence type="ECO:0000313" key="2">
    <source>
        <dbReference type="Proteomes" id="UP001358586"/>
    </source>
</evidence>
<gene>
    <name evidence="1" type="ORF">PVK06_041210</name>
</gene>
<keyword evidence="2" id="KW-1185">Reference proteome</keyword>
<protein>
    <submittedName>
        <fullName evidence="1">Uncharacterized protein</fullName>
    </submittedName>
</protein>
<organism evidence="1 2">
    <name type="scientific">Gossypium arboreum</name>
    <name type="common">Tree cotton</name>
    <name type="synonym">Gossypium nanking</name>
    <dbReference type="NCBI Taxonomy" id="29729"/>
    <lineage>
        <taxon>Eukaryota</taxon>
        <taxon>Viridiplantae</taxon>
        <taxon>Streptophyta</taxon>
        <taxon>Embryophyta</taxon>
        <taxon>Tracheophyta</taxon>
        <taxon>Spermatophyta</taxon>
        <taxon>Magnoliopsida</taxon>
        <taxon>eudicotyledons</taxon>
        <taxon>Gunneridae</taxon>
        <taxon>Pentapetalae</taxon>
        <taxon>rosids</taxon>
        <taxon>malvids</taxon>
        <taxon>Malvales</taxon>
        <taxon>Malvaceae</taxon>
        <taxon>Malvoideae</taxon>
        <taxon>Gossypium</taxon>
    </lineage>
</organism>
<dbReference type="EMBL" id="JARKNE010000011">
    <property type="protein sequence ID" value="KAK5786573.1"/>
    <property type="molecule type" value="Genomic_DNA"/>
</dbReference>
<evidence type="ECO:0000313" key="1">
    <source>
        <dbReference type="EMBL" id="KAK5786573.1"/>
    </source>
</evidence>
<sequence length="102" mass="11557">MAGRWATAAFRWVFSDLISVRRWPTRWGHVEWPQLSGFSFSIVDDVVWSLITAFESVALDCGLPECLSEYDVSCEVLMSDSISGGGLEVVRFVSRRPRDLIE</sequence>
<accession>A0ABR0N7K9</accession>
<name>A0ABR0N7K9_GOSAR</name>
<reference evidence="1 2" key="1">
    <citation type="submission" date="2023-03" db="EMBL/GenBank/DDBJ databases">
        <title>WGS of Gossypium arboreum.</title>
        <authorList>
            <person name="Yu D."/>
        </authorList>
    </citation>
    <scope>NUCLEOTIDE SEQUENCE [LARGE SCALE GENOMIC DNA]</scope>
    <source>
        <tissue evidence="1">Leaf</tissue>
    </source>
</reference>
<dbReference type="Proteomes" id="UP001358586">
    <property type="component" value="Chromosome 11"/>
</dbReference>
<proteinExistence type="predicted"/>